<keyword evidence="2" id="KW-1185">Reference proteome</keyword>
<evidence type="ECO:0000313" key="1">
    <source>
        <dbReference type="EMBL" id="MBR0662905.1"/>
    </source>
</evidence>
<sequence>MRKSVWIAAAALIIAVAGYGGYMSTTTTGFDAETWRAHRNASPQDNPRREMLRAVQEDVLRPGRGRDEILAILGEPERRSSQADQYDMGPHRYGIDNETLVIEYDGEGRLTGARVTRG</sequence>
<comment type="caution">
    <text evidence="1">The sequence shown here is derived from an EMBL/GenBank/DDBJ whole genome shotgun (WGS) entry which is preliminary data.</text>
</comment>
<gene>
    <name evidence="1" type="ORF">GXW71_00925</name>
</gene>
<protein>
    <recommendedName>
        <fullName evidence="3">PepSY domain-containing protein</fullName>
    </recommendedName>
</protein>
<organism evidence="1 2">
    <name type="scientific">Plastoroseomonas hellenica</name>
    <dbReference type="NCBI Taxonomy" id="2687306"/>
    <lineage>
        <taxon>Bacteria</taxon>
        <taxon>Pseudomonadati</taxon>
        <taxon>Pseudomonadota</taxon>
        <taxon>Alphaproteobacteria</taxon>
        <taxon>Acetobacterales</taxon>
        <taxon>Acetobacteraceae</taxon>
        <taxon>Plastoroseomonas</taxon>
    </lineage>
</organism>
<name>A0ABS5ERJ4_9PROT</name>
<dbReference type="EMBL" id="JAAGBB010000001">
    <property type="protein sequence ID" value="MBR0662905.1"/>
    <property type="molecule type" value="Genomic_DNA"/>
</dbReference>
<evidence type="ECO:0008006" key="3">
    <source>
        <dbReference type="Google" id="ProtNLM"/>
    </source>
</evidence>
<proteinExistence type="predicted"/>
<reference evidence="2" key="1">
    <citation type="journal article" date="2021" name="Syst. Appl. Microbiol.">
        <title>Roseomonas hellenica sp. nov., isolated from roots of wild-growing Alkanna tinctoria.</title>
        <authorList>
            <person name="Rat A."/>
            <person name="Naranjo H.D."/>
            <person name="Lebbe L."/>
            <person name="Cnockaert M."/>
            <person name="Krigas N."/>
            <person name="Grigoriadou K."/>
            <person name="Maloupa E."/>
            <person name="Willems A."/>
        </authorList>
    </citation>
    <scope>NUCLEOTIDE SEQUENCE [LARGE SCALE GENOMIC DNA]</scope>
    <source>
        <strain evidence="2">LMG 31523</strain>
    </source>
</reference>
<accession>A0ABS5ERJ4</accession>
<evidence type="ECO:0000313" key="2">
    <source>
        <dbReference type="Proteomes" id="UP001196870"/>
    </source>
</evidence>
<dbReference type="Proteomes" id="UP001196870">
    <property type="component" value="Unassembled WGS sequence"/>
</dbReference>
<dbReference type="RefSeq" id="WP_211850426.1">
    <property type="nucleotide sequence ID" value="NZ_JAAGBB010000001.1"/>
</dbReference>